<organism evidence="1 2">
    <name type="scientific">Mycena maculata</name>
    <dbReference type="NCBI Taxonomy" id="230809"/>
    <lineage>
        <taxon>Eukaryota</taxon>
        <taxon>Fungi</taxon>
        <taxon>Dikarya</taxon>
        <taxon>Basidiomycota</taxon>
        <taxon>Agaricomycotina</taxon>
        <taxon>Agaricomycetes</taxon>
        <taxon>Agaricomycetidae</taxon>
        <taxon>Agaricales</taxon>
        <taxon>Marasmiineae</taxon>
        <taxon>Mycenaceae</taxon>
        <taxon>Mycena</taxon>
    </lineage>
</organism>
<sequence length="73" mass="8176">MRPFDVWSTRCIQVAVPLVLGGGGGGAYYCRGPNQEQAGTVPTYMAPYVRYRRQRPSRCGSLHTVSVHRHLTR</sequence>
<comment type="caution">
    <text evidence="1">The sequence shown here is derived from an EMBL/GenBank/DDBJ whole genome shotgun (WGS) entry which is preliminary data.</text>
</comment>
<keyword evidence="2" id="KW-1185">Reference proteome</keyword>
<protein>
    <submittedName>
        <fullName evidence="1">Uncharacterized protein</fullName>
    </submittedName>
</protein>
<reference evidence="1" key="1">
    <citation type="submission" date="2023-03" db="EMBL/GenBank/DDBJ databases">
        <title>Massive genome expansion in bonnet fungi (Mycena s.s.) driven by repeated elements and novel gene families across ecological guilds.</title>
        <authorList>
            <consortium name="Lawrence Berkeley National Laboratory"/>
            <person name="Harder C.B."/>
            <person name="Miyauchi S."/>
            <person name="Viragh M."/>
            <person name="Kuo A."/>
            <person name="Thoen E."/>
            <person name="Andreopoulos B."/>
            <person name="Lu D."/>
            <person name="Skrede I."/>
            <person name="Drula E."/>
            <person name="Henrissat B."/>
            <person name="Morin E."/>
            <person name="Kohler A."/>
            <person name="Barry K."/>
            <person name="LaButti K."/>
            <person name="Morin E."/>
            <person name="Salamov A."/>
            <person name="Lipzen A."/>
            <person name="Mereny Z."/>
            <person name="Hegedus B."/>
            <person name="Baldrian P."/>
            <person name="Stursova M."/>
            <person name="Weitz H."/>
            <person name="Taylor A."/>
            <person name="Grigoriev I.V."/>
            <person name="Nagy L.G."/>
            <person name="Martin F."/>
            <person name="Kauserud H."/>
        </authorList>
    </citation>
    <scope>NUCLEOTIDE SEQUENCE</scope>
    <source>
        <strain evidence="1">CBHHK188m</strain>
    </source>
</reference>
<gene>
    <name evidence="1" type="ORF">DFH07DRAFT_124402</name>
</gene>
<accession>A0AAD7JY67</accession>
<name>A0AAD7JY67_9AGAR</name>
<dbReference type="EMBL" id="JARJLG010000016">
    <property type="protein sequence ID" value="KAJ7774281.1"/>
    <property type="molecule type" value="Genomic_DNA"/>
</dbReference>
<dbReference type="AlphaFoldDB" id="A0AAD7JY67"/>
<dbReference type="Proteomes" id="UP001215280">
    <property type="component" value="Unassembled WGS sequence"/>
</dbReference>
<proteinExistence type="predicted"/>
<evidence type="ECO:0000313" key="2">
    <source>
        <dbReference type="Proteomes" id="UP001215280"/>
    </source>
</evidence>
<evidence type="ECO:0000313" key="1">
    <source>
        <dbReference type="EMBL" id="KAJ7774281.1"/>
    </source>
</evidence>